<dbReference type="Proteomes" id="UP000468531">
    <property type="component" value="Unassembled WGS sequence"/>
</dbReference>
<protein>
    <submittedName>
        <fullName evidence="1">Uncharacterized protein</fullName>
    </submittedName>
</protein>
<proteinExistence type="predicted"/>
<dbReference type="EMBL" id="VKHP01000116">
    <property type="protein sequence ID" value="NEU99077.1"/>
    <property type="molecule type" value="Genomic_DNA"/>
</dbReference>
<keyword evidence="2" id="KW-1185">Reference proteome</keyword>
<sequence>TATTFDSVESSMKLSIRCRGGRTELSFAGPAISGRGDGYAVSSCTVRAISPPSMEARCPVAPVATVATVARAASVRLRAIAPGASAPINSRRMAAAAMAAMVVVAAMAPLRLQVEA</sequence>
<accession>A0A6P1BKL8</accession>
<name>A0A6P1BKL8_9BRAD</name>
<gene>
    <name evidence="1" type="ORF">FNJ47_25425</name>
</gene>
<reference evidence="1 2" key="1">
    <citation type="journal article" date="2020" name="Arch. Microbiol.">
        <title>Bradyrhizobium uaiense sp. nov., a new highly efficient cowpea symbiont.</title>
        <authorList>
            <person name="Cabral Michel D."/>
            <person name="Azarias Guimaraes A."/>
            <person name="Martins da Costa E."/>
            <person name="Soares de Carvalho T."/>
            <person name="Balsanelli E."/>
            <person name="Willems A."/>
            <person name="Maltempi de Souza E."/>
            <person name="de Souza Moreira F.M."/>
        </authorList>
    </citation>
    <scope>NUCLEOTIDE SEQUENCE [LARGE SCALE GENOMIC DNA]</scope>
    <source>
        <strain evidence="1 2">UFLA 03-164</strain>
    </source>
</reference>
<evidence type="ECO:0000313" key="2">
    <source>
        <dbReference type="Proteomes" id="UP000468531"/>
    </source>
</evidence>
<comment type="caution">
    <text evidence="1">The sequence shown here is derived from an EMBL/GenBank/DDBJ whole genome shotgun (WGS) entry which is preliminary data.</text>
</comment>
<feature type="non-terminal residue" evidence="1">
    <location>
        <position position="1"/>
    </location>
</feature>
<evidence type="ECO:0000313" key="1">
    <source>
        <dbReference type="EMBL" id="NEU99077.1"/>
    </source>
</evidence>
<organism evidence="1 2">
    <name type="scientific">Bradyrhizobium uaiense</name>
    <dbReference type="NCBI Taxonomy" id="2594946"/>
    <lineage>
        <taxon>Bacteria</taxon>
        <taxon>Pseudomonadati</taxon>
        <taxon>Pseudomonadota</taxon>
        <taxon>Alphaproteobacteria</taxon>
        <taxon>Hyphomicrobiales</taxon>
        <taxon>Nitrobacteraceae</taxon>
        <taxon>Bradyrhizobium</taxon>
    </lineage>
</organism>
<dbReference type="AlphaFoldDB" id="A0A6P1BKL8"/>